<organism evidence="2 3">
    <name type="scientific">Sporosarcina highlanderae</name>
    <dbReference type="NCBI Taxonomy" id="3035916"/>
    <lineage>
        <taxon>Bacteria</taxon>
        <taxon>Bacillati</taxon>
        <taxon>Bacillota</taxon>
        <taxon>Bacilli</taxon>
        <taxon>Bacillales</taxon>
        <taxon>Caryophanaceae</taxon>
        <taxon>Sporosarcina</taxon>
    </lineage>
</organism>
<reference evidence="2" key="1">
    <citation type="submission" date="2023-03" db="EMBL/GenBank/DDBJ databases">
        <title>MT1 and MT2 Draft Genomes of Novel Species.</title>
        <authorList>
            <person name="Venkateswaran K."/>
        </authorList>
    </citation>
    <scope>NUCLEOTIDE SEQUENCE</scope>
    <source>
        <strain evidence="2">F6_3S_P_2</strain>
    </source>
</reference>
<dbReference type="InterPro" id="IPR014044">
    <property type="entry name" value="CAP_dom"/>
</dbReference>
<dbReference type="Pfam" id="PF00188">
    <property type="entry name" value="CAP"/>
    <property type="match status" value="1"/>
</dbReference>
<comment type="caution">
    <text evidence="2">The sequence shown here is derived from an EMBL/GenBank/DDBJ whole genome shotgun (WGS) entry which is preliminary data.</text>
</comment>
<dbReference type="PANTHER" id="PTHR43308">
    <property type="entry name" value="OUTER MEMBRANE PROTEIN ALPHA-RELATED"/>
    <property type="match status" value="1"/>
</dbReference>
<dbReference type="Proteomes" id="UP001175097">
    <property type="component" value="Unassembled WGS sequence"/>
</dbReference>
<feature type="domain" description="SLH" evidence="1">
    <location>
        <begin position="87"/>
        <end position="139"/>
    </location>
</feature>
<dbReference type="CDD" id="cd05379">
    <property type="entry name" value="CAP_bacterial"/>
    <property type="match status" value="1"/>
</dbReference>
<dbReference type="PROSITE" id="PS51272">
    <property type="entry name" value="SLH"/>
    <property type="match status" value="3"/>
</dbReference>
<dbReference type="PANTHER" id="PTHR43308:SF5">
    <property type="entry name" value="S-LAYER PROTEIN _ PEPTIDOGLYCAN ENDO-BETA-N-ACETYLGLUCOSAMINIDASE"/>
    <property type="match status" value="1"/>
</dbReference>
<evidence type="ECO:0000259" key="1">
    <source>
        <dbReference type="PROSITE" id="PS51272"/>
    </source>
</evidence>
<dbReference type="EMBL" id="JAROCC010000001">
    <property type="protein sequence ID" value="MDN4605882.1"/>
    <property type="molecule type" value="Genomic_DNA"/>
</dbReference>
<evidence type="ECO:0000313" key="3">
    <source>
        <dbReference type="Proteomes" id="UP001175097"/>
    </source>
</evidence>
<dbReference type="SUPFAM" id="SSF55797">
    <property type="entry name" value="PR-1-like"/>
    <property type="match status" value="1"/>
</dbReference>
<protein>
    <submittedName>
        <fullName evidence="2">S-layer homology domain-containing protein</fullName>
    </submittedName>
</protein>
<dbReference type="InterPro" id="IPR051465">
    <property type="entry name" value="Cell_Envelope_Struct_Comp"/>
</dbReference>
<sequence length="364" mass="41534">MKIVTMIVMTIILFIGFGIKTEASELGDVNKNHWSYDHIKTLTDKGVISGYGDGTYKPDRFVTRAEAAKIIHGALELKNKTMFTPSFADLPQAHWAYDYVTVLTEQKTFTDANKFNPNNHLTRAEMAKIIVLGFGFTKEKELAFNDVRPSDWHSVYVKRLTATGVTSGVSATKYDPSGKVTRAQLAAFIDRAMKAKVSPNGVYVEPPKISENDNINLDNPYVARLLTEKEIEKLVQDNFKYLNEEREKHGLKPLKLNLELSKISQMKAKEMYDKNYFSHRSPTYGSPSEMMRSFGHKGGYAENIAMNYRSGQEAVQGWMMSPGHRENILDEYVDTISIGVYGRTHIFNYRIYWVNNFTDSRSWE</sequence>
<proteinExistence type="predicted"/>
<feature type="domain" description="SLH" evidence="1">
    <location>
        <begin position="22"/>
        <end position="85"/>
    </location>
</feature>
<dbReference type="Gene3D" id="3.40.33.10">
    <property type="entry name" value="CAP"/>
    <property type="match status" value="1"/>
</dbReference>
<dbReference type="Pfam" id="PF00395">
    <property type="entry name" value="SLH"/>
    <property type="match status" value="3"/>
</dbReference>
<evidence type="ECO:0000313" key="2">
    <source>
        <dbReference type="EMBL" id="MDN4605882.1"/>
    </source>
</evidence>
<keyword evidence="3" id="KW-1185">Reference proteome</keyword>
<name>A0ABT8JNB8_9BACL</name>
<dbReference type="InterPro" id="IPR035940">
    <property type="entry name" value="CAP_sf"/>
</dbReference>
<dbReference type="InterPro" id="IPR001119">
    <property type="entry name" value="SLH_dom"/>
</dbReference>
<accession>A0ABT8JNB8</accession>
<feature type="domain" description="SLH" evidence="1">
    <location>
        <begin position="140"/>
        <end position="203"/>
    </location>
</feature>
<dbReference type="RefSeq" id="WP_301241358.1">
    <property type="nucleotide sequence ID" value="NZ_JAROCC010000001.1"/>
</dbReference>
<gene>
    <name evidence="2" type="ORF">P5G49_00130</name>
</gene>